<name>A0A7S4D576_HETAK</name>
<evidence type="ECO:0000313" key="1">
    <source>
        <dbReference type="EMBL" id="CAE0629468.1"/>
    </source>
</evidence>
<accession>A0A7S4D576</accession>
<gene>
    <name evidence="1" type="ORF">HAKA00212_LOCUS8150</name>
</gene>
<organism evidence="1">
    <name type="scientific">Heterosigma akashiwo</name>
    <name type="common">Chromophytic alga</name>
    <name type="synonym">Heterosigma carterae</name>
    <dbReference type="NCBI Taxonomy" id="2829"/>
    <lineage>
        <taxon>Eukaryota</taxon>
        <taxon>Sar</taxon>
        <taxon>Stramenopiles</taxon>
        <taxon>Ochrophyta</taxon>
        <taxon>Raphidophyceae</taxon>
        <taxon>Chattonellales</taxon>
        <taxon>Chattonellaceae</taxon>
        <taxon>Heterosigma</taxon>
    </lineage>
</organism>
<reference evidence="1" key="1">
    <citation type="submission" date="2021-01" db="EMBL/GenBank/DDBJ databases">
        <authorList>
            <person name="Corre E."/>
            <person name="Pelletier E."/>
            <person name="Niang G."/>
            <person name="Scheremetjew M."/>
            <person name="Finn R."/>
            <person name="Kale V."/>
            <person name="Holt S."/>
            <person name="Cochrane G."/>
            <person name="Meng A."/>
            <person name="Brown T."/>
            <person name="Cohen L."/>
        </authorList>
    </citation>
    <scope>NUCLEOTIDE SEQUENCE</scope>
    <source>
        <strain evidence="1">CCMP3107</strain>
    </source>
</reference>
<sequence length="370" mass="39176">MSNNHAIDICAPGLDEKDRMELWLVYYLAKWQCLPVRQMDEAMNESIHKVHETLLALANGIAPANCRISLKEFAVSVGLAEETDSLDTVKDIVKQAAQSGYNEAVAVAIRHAVAKGVVQSAVRGNAGAAAAGAAGRRGAVVVLEKSATLAGGQAASKAFTALGNPVVGFSATVGEIVATSLLSAWGIDNPTAVVAAGAGSGILCAAIAGGAVAGPVGAGAGVIIGAGSVAVGACVNGLFNAFQGGYDDNWCYIEVGELRRDTPTNTICAGTYKGNDGWYIKTYQNKYYSSNEMDYFSAGNEQSENFQVSFWDEWENNITTYTNVWYRDTFYVSRRGTQLVIVYARGGYNNEHPGKVDIRIHNGSRINLVL</sequence>
<dbReference type="EMBL" id="HBIU01017514">
    <property type="protein sequence ID" value="CAE0629468.1"/>
    <property type="molecule type" value="Transcribed_RNA"/>
</dbReference>
<protein>
    <submittedName>
        <fullName evidence="1">Uncharacterized protein</fullName>
    </submittedName>
</protein>
<proteinExistence type="predicted"/>
<dbReference type="AlphaFoldDB" id="A0A7S4D576"/>